<reference evidence="2" key="1">
    <citation type="submission" date="2015-04" db="UniProtKB">
        <authorList>
            <consortium name="EnsemblPlants"/>
        </authorList>
    </citation>
    <scope>IDENTIFICATION</scope>
</reference>
<dbReference type="AlphaFoldDB" id="A0A0E0AEJ4"/>
<dbReference type="EnsemblPlants" id="OGLUM06G29190.2">
    <property type="protein sequence ID" value="OGLUM06G29190.2"/>
    <property type="gene ID" value="OGLUM06G29190"/>
</dbReference>
<evidence type="ECO:0000313" key="3">
    <source>
        <dbReference type="Proteomes" id="UP000026961"/>
    </source>
</evidence>
<dbReference type="HOGENOM" id="CLU_2907790_0_0_1"/>
<feature type="compositionally biased region" description="Basic and acidic residues" evidence="1">
    <location>
        <begin position="23"/>
        <end position="45"/>
    </location>
</feature>
<feature type="region of interest" description="Disordered" evidence="1">
    <location>
        <begin position="16"/>
        <end position="62"/>
    </location>
</feature>
<name>A0A0E0AEJ4_9ORYZ</name>
<accession>A0A0E0AEJ4</accession>
<sequence>MERPYGARLEGCAAAASAIGGEGGEREERAGGGGDRDGLHARPGGDGETPSTTRNLQPCVRL</sequence>
<dbReference type="Proteomes" id="UP000026961">
    <property type="component" value="Chromosome 6"/>
</dbReference>
<evidence type="ECO:0000256" key="1">
    <source>
        <dbReference type="SAM" id="MobiDB-lite"/>
    </source>
</evidence>
<evidence type="ECO:0000313" key="2">
    <source>
        <dbReference type="EnsemblPlants" id="OGLUM06G29190.2"/>
    </source>
</evidence>
<keyword evidence="3" id="KW-1185">Reference proteome</keyword>
<proteinExistence type="predicted"/>
<reference evidence="2" key="2">
    <citation type="submission" date="2018-05" db="EMBL/GenBank/DDBJ databases">
        <title>OgluRS3 (Oryza glumaepatula Reference Sequence Version 3).</title>
        <authorList>
            <person name="Zhang J."/>
            <person name="Kudrna D."/>
            <person name="Lee S."/>
            <person name="Talag J."/>
            <person name="Welchert J."/>
            <person name="Wing R.A."/>
        </authorList>
    </citation>
    <scope>NUCLEOTIDE SEQUENCE [LARGE SCALE GENOMIC DNA]</scope>
</reference>
<protein>
    <submittedName>
        <fullName evidence="2">Uncharacterized protein</fullName>
    </submittedName>
</protein>
<dbReference type="Gramene" id="OGLUM06G29190.2">
    <property type="protein sequence ID" value="OGLUM06G29190.2"/>
    <property type="gene ID" value="OGLUM06G29190"/>
</dbReference>
<organism evidence="2">
    <name type="scientific">Oryza glumipatula</name>
    <dbReference type="NCBI Taxonomy" id="40148"/>
    <lineage>
        <taxon>Eukaryota</taxon>
        <taxon>Viridiplantae</taxon>
        <taxon>Streptophyta</taxon>
        <taxon>Embryophyta</taxon>
        <taxon>Tracheophyta</taxon>
        <taxon>Spermatophyta</taxon>
        <taxon>Magnoliopsida</taxon>
        <taxon>Liliopsida</taxon>
        <taxon>Poales</taxon>
        <taxon>Poaceae</taxon>
        <taxon>BOP clade</taxon>
        <taxon>Oryzoideae</taxon>
        <taxon>Oryzeae</taxon>
        <taxon>Oryzinae</taxon>
        <taxon>Oryza</taxon>
    </lineage>
</organism>